<reference evidence="1 2" key="1">
    <citation type="submission" date="2017-02" db="EMBL/GenBank/DDBJ databases">
        <title>Draft genome of Acidibacillus ferrooxidans Huett2.</title>
        <authorList>
            <person name="Schopf S."/>
        </authorList>
    </citation>
    <scope>NUCLEOTIDE SEQUENCE [LARGE SCALE GENOMIC DNA]</scope>
    <source>
        <strain evidence="1 2">Huett2</strain>
    </source>
</reference>
<dbReference type="AlphaFoldDB" id="A0A1V4ERH6"/>
<accession>A0A1V4ERH6</accession>
<name>A0A1V4ERH6_9BACL</name>
<evidence type="ECO:0000313" key="2">
    <source>
        <dbReference type="Proteomes" id="UP000190229"/>
    </source>
</evidence>
<sequence>MTKTAKLTKLTFVDDHRHDATERWMRRIIQHILIQTLELPMQDVADFLMYSGQSDNHANTEFDVVES</sequence>
<evidence type="ECO:0000313" key="1">
    <source>
        <dbReference type="EMBL" id="OPG15354.1"/>
    </source>
</evidence>
<protein>
    <submittedName>
        <fullName evidence="1">Uncharacterized protein</fullName>
    </submittedName>
</protein>
<dbReference type="Proteomes" id="UP000190229">
    <property type="component" value="Unassembled WGS sequence"/>
</dbReference>
<gene>
    <name evidence="1" type="ORF">B2M26_12925</name>
</gene>
<keyword evidence="2" id="KW-1185">Reference proteome</keyword>
<comment type="caution">
    <text evidence="1">The sequence shown here is derived from an EMBL/GenBank/DDBJ whole genome shotgun (WGS) entry which is preliminary data.</text>
</comment>
<proteinExistence type="predicted"/>
<organism evidence="1 2">
    <name type="scientific">Ferroacidibacillus organovorans</name>
    <dbReference type="NCBI Taxonomy" id="1765683"/>
    <lineage>
        <taxon>Bacteria</taxon>
        <taxon>Bacillati</taxon>
        <taxon>Bacillota</taxon>
        <taxon>Bacilli</taxon>
        <taxon>Bacillales</taxon>
        <taxon>Alicyclobacillaceae</taxon>
        <taxon>Ferroacidibacillus</taxon>
    </lineage>
</organism>
<dbReference type="EMBL" id="MWPS01000038">
    <property type="protein sequence ID" value="OPG15354.1"/>
    <property type="molecule type" value="Genomic_DNA"/>
</dbReference>